<evidence type="ECO:0000256" key="2">
    <source>
        <dbReference type="ARBA" id="ARBA00023125"/>
    </source>
</evidence>
<keyword evidence="3" id="KW-0804">Transcription</keyword>
<accession>A0AAP6ZZD8</accession>
<dbReference type="SMART" id="SM00342">
    <property type="entry name" value="HTH_ARAC"/>
    <property type="match status" value="1"/>
</dbReference>
<evidence type="ECO:0000256" key="1">
    <source>
        <dbReference type="ARBA" id="ARBA00023015"/>
    </source>
</evidence>
<dbReference type="InterPro" id="IPR014710">
    <property type="entry name" value="RmlC-like_jellyroll"/>
</dbReference>
<evidence type="ECO:0000256" key="3">
    <source>
        <dbReference type="ARBA" id="ARBA00023163"/>
    </source>
</evidence>
<dbReference type="Gene3D" id="2.60.40.1500">
    <property type="entry name" value="Glycosyl hydrolase domain, family 39"/>
    <property type="match status" value="1"/>
</dbReference>
<dbReference type="InterPro" id="IPR018062">
    <property type="entry name" value="HTH_AraC-typ_CS"/>
</dbReference>
<evidence type="ECO:0000259" key="4">
    <source>
        <dbReference type="PROSITE" id="PS01124"/>
    </source>
</evidence>
<proteinExistence type="predicted"/>
<organism evidence="5 6">
    <name type="scientific">Paenibacillus alvei</name>
    <name type="common">Bacillus alvei</name>
    <dbReference type="NCBI Taxonomy" id="44250"/>
    <lineage>
        <taxon>Bacteria</taxon>
        <taxon>Bacillati</taxon>
        <taxon>Bacillota</taxon>
        <taxon>Bacilli</taxon>
        <taxon>Bacillales</taxon>
        <taxon>Paenibacillaceae</taxon>
        <taxon>Paenibacillus</taxon>
    </lineage>
</organism>
<gene>
    <name evidence="5" type="ORF">HMI46_19600</name>
</gene>
<feature type="domain" description="HTH araC/xylS-type" evidence="4">
    <location>
        <begin position="166"/>
        <end position="264"/>
    </location>
</feature>
<protein>
    <submittedName>
        <fullName evidence="5">Helix-turn-helix domain-containing protein</fullName>
    </submittedName>
</protein>
<dbReference type="InterPro" id="IPR003313">
    <property type="entry name" value="AraC-bd"/>
</dbReference>
<dbReference type="GO" id="GO:0043565">
    <property type="term" value="F:sequence-specific DNA binding"/>
    <property type="evidence" value="ECO:0007669"/>
    <property type="project" value="InterPro"/>
</dbReference>
<dbReference type="InterPro" id="IPR017853">
    <property type="entry name" value="GH"/>
</dbReference>
<dbReference type="SUPFAM" id="SSF51011">
    <property type="entry name" value="Glycosyl hydrolase domain"/>
    <property type="match status" value="1"/>
</dbReference>
<name>A0AAP6ZZD8_PAEAL</name>
<reference evidence="5 6" key="1">
    <citation type="submission" date="2020-05" db="EMBL/GenBank/DDBJ databases">
        <title>Whole genome sequencing and identification of novel metabolites from Paenibacillus alvei strain JR949.</title>
        <authorList>
            <person name="Rajendhran J."/>
            <person name="Sree Pranav P."/>
            <person name="Mahalakshmi B."/>
            <person name="Karthikeyan R."/>
        </authorList>
    </citation>
    <scope>NUCLEOTIDE SEQUENCE [LARGE SCALE GENOMIC DNA]</scope>
    <source>
        <strain evidence="5 6">JR949</strain>
    </source>
</reference>
<dbReference type="InterPro" id="IPR020449">
    <property type="entry name" value="Tscrpt_reg_AraC-type_HTH"/>
</dbReference>
<comment type="caution">
    <text evidence="5">The sequence shown here is derived from an EMBL/GenBank/DDBJ whole genome shotgun (WGS) entry which is preliminary data.</text>
</comment>
<dbReference type="PANTHER" id="PTHR43280:SF2">
    <property type="entry name" value="HTH-TYPE TRANSCRIPTIONAL REGULATOR EXSA"/>
    <property type="match status" value="1"/>
</dbReference>
<dbReference type="Gene3D" id="2.60.120.10">
    <property type="entry name" value="Jelly Rolls"/>
    <property type="match status" value="1"/>
</dbReference>
<evidence type="ECO:0000313" key="6">
    <source>
        <dbReference type="Proteomes" id="UP000552038"/>
    </source>
</evidence>
<dbReference type="SUPFAM" id="SSF46689">
    <property type="entry name" value="Homeodomain-like"/>
    <property type="match status" value="2"/>
</dbReference>
<dbReference type="Gene3D" id="3.20.20.80">
    <property type="entry name" value="Glycosidases"/>
    <property type="match status" value="1"/>
</dbReference>
<dbReference type="InterPro" id="IPR037923">
    <property type="entry name" value="HTH-like"/>
</dbReference>
<evidence type="ECO:0000313" key="5">
    <source>
        <dbReference type="EMBL" id="NOJ72753.1"/>
    </source>
</evidence>
<dbReference type="PROSITE" id="PS01124">
    <property type="entry name" value="HTH_ARAC_FAMILY_2"/>
    <property type="match status" value="1"/>
</dbReference>
<dbReference type="Pfam" id="PF12833">
    <property type="entry name" value="HTH_18"/>
    <property type="match status" value="1"/>
</dbReference>
<dbReference type="PRINTS" id="PR00032">
    <property type="entry name" value="HTHARAC"/>
</dbReference>
<dbReference type="RefSeq" id="WP_171418295.1">
    <property type="nucleotide sequence ID" value="NZ_JABFOR010000029.1"/>
</dbReference>
<dbReference type="PANTHER" id="PTHR43280">
    <property type="entry name" value="ARAC-FAMILY TRANSCRIPTIONAL REGULATOR"/>
    <property type="match status" value="1"/>
</dbReference>
<dbReference type="EMBL" id="JABFOR010000029">
    <property type="protein sequence ID" value="NOJ72753.1"/>
    <property type="molecule type" value="Genomic_DNA"/>
</dbReference>
<dbReference type="GO" id="GO:0003700">
    <property type="term" value="F:DNA-binding transcription factor activity"/>
    <property type="evidence" value="ECO:0007669"/>
    <property type="project" value="InterPro"/>
</dbReference>
<dbReference type="SUPFAM" id="SSF51215">
    <property type="entry name" value="Regulatory protein AraC"/>
    <property type="match status" value="1"/>
</dbReference>
<dbReference type="AlphaFoldDB" id="A0AAP6ZZD8"/>
<dbReference type="SUPFAM" id="SSF51445">
    <property type="entry name" value="(Trans)glycosidases"/>
    <property type="match status" value="1"/>
</dbReference>
<keyword evidence="2" id="KW-0238">DNA-binding</keyword>
<dbReference type="Gene3D" id="1.10.10.60">
    <property type="entry name" value="Homeodomain-like"/>
    <property type="match status" value="2"/>
</dbReference>
<keyword evidence="1" id="KW-0805">Transcription regulation</keyword>
<dbReference type="Proteomes" id="UP000552038">
    <property type="component" value="Unassembled WGS sequence"/>
</dbReference>
<dbReference type="PROSITE" id="PS00041">
    <property type="entry name" value="HTH_ARAC_FAMILY_1"/>
    <property type="match status" value="1"/>
</dbReference>
<dbReference type="InterPro" id="IPR018060">
    <property type="entry name" value="HTH_AraC"/>
</dbReference>
<sequence>MAMQRREDYQVRMENIRHLPPTQFSGVTIIFMIQGEVEIHIPQSNYTLHEGDVMVINHNESHSIRGSDNNVLIVLQIAGHFFASHSEGYFHSRFHCISQEMDYGRENMLGMLRRHLSEMIISSSRNDDSSNLEIQSNIYRTMLLLTRFFRREISLRTGKHFDERITRIMNYMEQKYDEPLTLKKVADREYLSVSYLSRYFKKITGIGFQQYLNQIRLKHSVEALLYTTEPILQIALNHGFLSTKHFSTVFKMNYGKSPSKYRLEHSGRMHEDTRNAADITEIPPILYTPELIGRLSRYIEDADTSQLPNEAQFKTREIQIRPDKAAEVAASDHILVIGELKELLKENVRQQVLQSKHELRITHVGIRNLIYGRTFLPEVETDEPFATSSPYVNADITLHFLQQAGLDLFIRVEYQEITKDEERYFKKLDEFICHVLNVFGPRFVGSWSVMFFNPQLTLVSAAKMRRVYLKLYQVLKNRSQSLKVGLFMPFSEQNSEISTSHRWQLEEMKHIDFISYNANQNEVVNFDNYDVNEFKEKEDYILSKTLALKKYLNQQHIEKPLILITWNTLSGNTRYTNGIFFRGAQIMKMIFDLSSEVEGIGFWLSTELHEEEHKGGNIVLDGLELFHYYSGKRPAYYAVQFKERLRGKIVAQGNDYIMTQNEKGYQLVLFNRKNFNPRYSVEEIYVKSLRKELHIHLSGLAPGPYQIRKFIFDRTHGALYYKWGEVTTKYGRDLEVMNYIVQASLPALELADDWIEEEWSFYAYLDINAIHFIELHKIYE</sequence>
<dbReference type="Pfam" id="PF02311">
    <property type="entry name" value="AraC_binding"/>
    <property type="match status" value="1"/>
</dbReference>
<dbReference type="InterPro" id="IPR009057">
    <property type="entry name" value="Homeodomain-like_sf"/>
</dbReference>